<dbReference type="PANTHER" id="PTHR10361">
    <property type="entry name" value="SODIUM-BILE ACID COTRANSPORTER"/>
    <property type="match status" value="1"/>
</dbReference>
<evidence type="ECO:0000256" key="4">
    <source>
        <dbReference type="ARBA" id="ARBA00023136"/>
    </source>
</evidence>
<comment type="subcellular location">
    <subcellularLocation>
        <location evidence="1">Membrane</location>
        <topology evidence="1">Multi-pass membrane protein</topology>
    </subcellularLocation>
</comment>
<proteinExistence type="predicted"/>
<accession>A0ABT4VNW4</accession>
<keyword evidence="3 5" id="KW-1133">Transmembrane helix</keyword>
<reference evidence="6" key="1">
    <citation type="submission" date="2022-11" db="EMBL/GenBank/DDBJ databases">
        <title>Hoeflea poritis sp. nov., isolated from scleractinian coral Porites lutea.</title>
        <authorList>
            <person name="Zhang G."/>
            <person name="Wei Q."/>
            <person name="Cai L."/>
        </authorList>
    </citation>
    <scope>NUCLEOTIDE SEQUENCE</scope>
    <source>
        <strain evidence="6">E7-10</strain>
    </source>
</reference>
<feature type="transmembrane region" description="Helical" evidence="5">
    <location>
        <begin position="262"/>
        <end position="282"/>
    </location>
</feature>
<sequence length="286" mass="29624">MGILLSVFLPLSLAFIMFSLGLGLTVADFARVVARPKAFFAGAASQIVVLPVVAFLLLQLFRLPPELAVGVMILSFCPGGVTSNIITKLAGGAVALSVTLTGVVSLVSVITVPLLVAWAADHFMGQAAPDINVTALALAMFAITAVPVAIGVALRHFAASLADRIEMPVSRIALVLFVVIVIGALAANWSLFVANLVLLGPLLVVLNIVLLMLGLGIARVMGLDHADGVAIAIETGVQNSTLGITVGSLIVEAASGLPPFSLPSGVYGITMYFVAVPFIYLMRRRA</sequence>
<feature type="transmembrane region" description="Helical" evidence="5">
    <location>
        <begin position="172"/>
        <end position="192"/>
    </location>
</feature>
<dbReference type="InterPro" id="IPR004710">
    <property type="entry name" value="Bilac:Na_transpt"/>
</dbReference>
<evidence type="ECO:0000256" key="2">
    <source>
        <dbReference type="ARBA" id="ARBA00022692"/>
    </source>
</evidence>
<dbReference type="Proteomes" id="UP001148313">
    <property type="component" value="Unassembled WGS sequence"/>
</dbReference>
<feature type="transmembrane region" description="Helical" evidence="5">
    <location>
        <begin position="131"/>
        <end position="152"/>
    </location>
</feature>
<protein>
    <submittedName>
        <fullName evidence="6">Bile acid:sodium symporter family protein</fullName>
    </submittedName>
</protein>
<feature type="transmembrane region" description="Helical" evidence="5">
    <location>
        <begin position="39"/>
        <end position="61"/>
    </location>
</feature>
<feature type="transmembrane region" description="Helical" evidence="5">
    <location>
        <begin position="67"/>
        <end position="86"/>
    </location>
</feature>
<dbReference type="RefSeq" id="WP_271089479.1">
    <property type="nucleotide sequence ID" value="NZ_JAPJZH010000005.1"/>
</dbReference>
<gene>
    <name evidence="6" type="ORF">OOZ53_10585</name>
</gene>
<feature type="transmembrane region" description="Helical" evidence="5">
    <location>
        <begin position="6"/>
        <end position="27"/>
    </location>
</feature>
<dbReference type="Pfam" id="PF01758">
    <property type="entry name" value="SBF"/>
    <property type="match status" value="1"/>
</dbReference>
<name>A0ABT4VNW4_9HYPH</name>
<dbReference type="Gene3D" id="1.20.1530.20">
    <property type="match status" value="1"/>
</dbReference>
<dbReference type="InterPro" id="IPR038770">
    <property type="entry name" value="Na+/solute_symporter_sf"/>
</dbReference>
<evidence type="ECO:0000313" key="7">
    <source>
        <dbReference type="Proteomes" id="UP001148313"/>
    </source>
</evidence>
<dbReference type="InterPro" id="IPR002657">
    <property type="entry name" value="BilAc:Na_symport/Acr3"/>
</dbReference>
<dbReference type="PANTHER" id="PTHR10361:SF24">
    <property type="entry name" value="P3 PROTEIN"/>
    <property type="match status" value="1"/>
</dbReference>
<feature type="transmembrane region" description="Helical" evidence="5">
    <location>
        <begin position="93"/>
        <end position="119"/>
    </location>
</feature>
<dbReference type="EMBL" id="JAPJZH010000005">
    <property type="protein sequence ID" value="MDA4845797.1"/>
    <property type="molecule type" value="Genomic_DNA"/>
</dbReference>
<evidence type="ECO:0000256" key="1">
    <source>
        <dbReference type="ARBA" id="ARBA00004141"/>
    </source>
</evidence>
<keyword evidence="2 5" id="KW-0812">Transmembrane</keyword>
<evidence type="ECO:0000313" key="6">
    <source>
        <dbReference type="EMBL" id="MDA4845797.1"/>
    </source>
</evidence>
<evidence type="ECO:0000256" key="5">
    <source>
        <dbReference type="SAM" id="Phobius"/>
    </source>
</evidence>
<organism evidence="6 7">
    <name type="scientific">Hoeflea poritis</name>
    <dbReference type="NCBI Taxonomy" id="2993659"/>
    <lineage>
        <taxon>Bacteria</taxon>
        <taxon>Pseudomonadati</taxon>
        <taxon>Pseudomonadota</taxon>
        <taxon>Alphaproteobacteria</taxon>
        <taxon>Hyphomicrobiales</taxon>
        <taxon>Rhizobiaceae</taxon>
        <taxon>Hoeflea</taxon>
    </lineage>
</organism>
<feature type="transmembrane region" description="Helical" evidence="5">
    <location>
        <begin position="198"/>
        <end position="217"/>
    </location>
</feature>
<keyword evidence="4 5" id="KW-0472">Membrane</keyword>
<keyword evidence="7" id="KW-1185">Reference proteome</keyword>
<comment type="caution">
    <text evidence="6">The sequence shown here is derived from an EMBL/GenBank/DDBJ whole genome shotgun (WGS) entry which is preliminary data.</text>
</comment>
<evidence type="ECO:0000256" key="3">
    <source>
        <dbReference type="ARBA" id="ARBA00022989"/>
    </source>
</evidence>